<keyword evidence="5 6" id="KW-0472">Membrane</keyword>
<accession>A0A3B3TFZ7</accession>
<feature type="chain" id="PRO_5017367408" evidence="7">
    <location>
        <begin position="18"/>
        <end position="94"/>
    </location>
</feature>
<dbReference type="Pfam" id="PF06140">
    <property type="entry name" value="Ifi-6-16"/>
    <property type="match status" value="1"/>
</dbReference>
<keyword evidence="4 6" id="KW-1133">Transmembrane helix</keyword>
<evidence type="ECO:0000256" key="2">
    <source>
        <dbReference type="ARBA" id="ARBA00007262"/>
    </source>
</evidence>
<dbReference type="InterPro" id="IPR009311">
    <property type="entry name" value="IFI6/IFI27-like"/>
</dbReference>
<dbReference type="GeneTree" id="ENSGT00940000165614"/>
<comment type="similarity">
    <text evidence="2">Belongs to the IFI6/IFI27 family.</text>
</comment>
<evidence type="ECO:0000256" key="6">
    <source>
        <dbReference type="SAM" id="Phobius"/>
    </source>
</evidence>
<evidence type="ECO:0000313" key="8">
    <source>
        <dbReference type="Ensembl" id="ENSPKIP00000041674.1"/>
    </source>
</evidence>
<dbReference type="AlphaFoldDB" id="A0A3B3TFZ7"/>
<dbReference type="Ensembl" id="ENSPKIT00000022710.1">
    <property type="protein sequence ID" value="ENSPKIP00000041674.1"/>
    <property type="gene ID" value="ENSPKIG00000018135.1"/>
</dbReference>
<dbReference type="KEGG" id="pki:111857912"/>
<feature type="signal peptide" evidence="7">
    <location>
        <begin position="1"/>
        <end position="17"/>
    </location>
</feature>
<feature type="transmembrane region" description="Helical" evidence="6">
    <location>
        <begin position="27"/>
        <end position="48"/>
    </location>
</feature>
<dbReference type="Proteomes" id="UP000261540">
    <property type="component" value="Unplaced"/>
</dbReference>
<organism evidence="8 9">
    <name type="scientific">Paramormyrops kingsleyae</name>
    <dbReference type="NCBI Taxonomy" id="1676925"/>
    <lineage>
        <taxon>Eukaryota</taxon>
        <taxon>Metazoa</taxon>
        <taxon>Chordata</taxon>
        <taxon>Craniata</taxon>
        <taxon>Vertebrata</taxon>
        <taxon>Euteleostomi</taxon>
        <taxon>Actinopterygii</taxon>
        <taxon>Neopterygii</taxon>
        <taxon>Teleostei</taxon>
        <taxon>Osteoglossocephala</taxon>
        <taxon>Osteoglossomorpha</taxon>
        <taxon>Osteoglossiformes</taxon>
        <taxon>Mormyridae</taxon>
        <taxon>Paramormyrops</taxon>
    </lineage>
</organism>
<dbReference type="GO" id="GO:0031966">
    <property type="term" value="C:mitochondrial membrane"/>
    <property type="evidence" value="ECO:0007669"/>
    <property type="project" value="TreeGrafter"/>
</dbReference>
<keyword evidence="7" id="KW-0732">Signal</keyword>
<protein>
    <submittedName>
        <fullName evidence="8">Interferon alpha inducible protein 27</fullName>
    </submittedName>
</protein>
<reference evidence="8" key="1">
    <citation type="submission" date="2025-08" db="UniProtKB">
        <authorList>
            <consortium name="Ensembl"/>
        </authorList>
    </citation>
    <scope>IDENTIFICATION</scope>
</reference>
<dbReference type="GO" id="GO:0001836">
    <property type="term" value="P:release of cytochrome c from mitochondria"/>
    <property type="evidence" value="ECO:0007669"/>
    <property type="project" value="TreeGrafter"/>
</dbReference>
<evidence type="ECO:0000313" key="9">
    <source>
        <dbReference type="Proteomes" id="UP000261540"/>
    </source>
</evidence>
<comment type="subcellular location">
    <subcellularLocation>
        <location evidence="1">Membrane</location>
        <topology evidence="1">Multi-pass membrane protein</topology>
    </subcellularLocation>
</comment>
<proteinExistence type="inferred from homology"/>
<dbReference type="PANTHER" id="PTHR16932">
    <property type="entry name" value="INTERFERON ALPHA-INDUCIBLE PROTEIN 27"/>
    <property type="match status" value="1"/>
</dbReference>
<evidence type="ECO:0000256" key="5">
    <source>
        <dbReference type="ARBA" id="ARBA00023136"/>
    </source>
</evidence>
<dbReference type="Gene3D" id="6.10.110.10">
    <property type="match status" value="1"/>
</dbReference>
<evidence type="ECO:0000256" key="7">
    <source>
        <dbReference type="SAM" id="SignalP"/>
    </source>
</evidence>
<dbReference type="PANTHER" id="PTHR16932:SF18">
    <property type="entry name" value="INTERFERON, ALPHA-INDUCIBLE PROTEIN 27-LIKE 2"/>
    <property type="match status" value="1"/>
</dbReference>
<evidence type="ECO:0000256" key="1">
    <source>
        <dbReference type="ARBA" id="ARBA00004141"/>
    </source>
</evidence>
<keyword evidence="3 6" id="KW-0812">Transmembrane</keyword>
<dbReference type="GO" id="GO:0097193">
    <property type="term" value="P:intrinsic apoptotic signaling pathway"/>
    <property type="evidence" value="ECO:0007669"/>
    <property type="project" value="TreeGrafter"/>
</dbReference>
<keyword evidence="9" id="KW-1185">Reference proteome</keyword>
<feature type="transmembrane region" description="Helical" evidence="6">
    <location>
        <begin position="60"/>
        <end position="93"/>
    </location>
</feature>
<name>A0A3B3TFZ7_9TELE</name>
<reference evidence="8" key="2">
    <citation type="submission" date="2025-09" db="UniProtKB">
        <authorList>
            <consortium name="Ensembl"/>
        </authorList>
    </citation>
    <scope>IDENTIFICATION</scope>
</reference>
<evidence type="ECO:0000256" key="4">
    <source>
        <dbReference type="ARBA" id="ARBA00022989"/>
    </source>
</evidence>
<sequence length="94" mass="8306">MAAIALGVLGAVAGVAATPVVLGAIGFTGAGVAAGSIAASMMSAAAVANGGGIAAGSTVAILQSIGAAGLSVAVKTGLVAFGGVAGAVVAPFIR</sequence>
<dbReference type="STRING" id="1676925.ENSPKIP00000041674"/>
<dbReference type="InterPro" id="IPR038213">
    <property type="entry name" value="IFI6/IFI27-like_sf"/>
</dbReference>
<evidence type="ECO:0000256" key="3">
    <source>
        <dbReference type="ARBA" id="ARBA00022692"/>
    </source>
</evidence>